<reference evidence="3" key="1">
    <citation type="submission" date="2015-11" db="EMBL/GenBank/DDBJ databases">
        <authorList>
            <person name="Kumar R."/>
            <person name="Singh D."/>
            <person name="Swarnkar M.K."/>
            <person name="Singh A.K."/>
            <person name="Kumar S."/>
        </authorList>
    </citation>
    <scope>NUCLEOTIDE SEQUENCE [LARGE SCALE GENOMIC DNA]</scope>
    <source>
        <strain evidence="3">ERGS4:06</strain>
    </source>
</reference>
<feature type="transmembrane region" description="Helical" evidence="1">
    <location>
        <begin position="71"/>
        <end position="92"/>
    </location>
</feature>
<sequence length="129" mass="13478">MQIIATISALVYSVSAERRAALEAQIATMTGTAPSLNSLQNMGVLTVVMAGLVTVGAYVLFGVYLRKGRSWARLGAGVLVALTVIQLVGVSYPEGFTTLAQVILGALAVALCYLPEPSKFFVAVKASRS</sequence>
<feature type="transmembrane region" description="Helical" evidence="1">
    <location>
        <begin position="98"/>
        <end position="115"/>
    </location>
</feature>
<accession>A0A0S2LXA6</accession>
<protein>
    <submittedName>
        <fullName evidence="2">Uncharacterized protein</fullName>
    </submittedName>
</protein>
<reference evidence="2 3" key="2">
    <citation type="journal article" date="2016" name="J. Biotechnol.">
        <title>Complete genome sequence of Arthrobacter alpinus ERGS4:06, a yellow pigmented bacterium tolerant to cold and radiations isolated from Sikkim Himalaya.</title>
        <authorList>
            <person name="Kumar R."/>
            <person name="Singh D."/>
            <person name="Swarnkar M.K."/>
            <person name="Singh A.K."/>
            <person name="Kumar S."/>
        </authorList>
    </citation>
    <scope>NUCLEOTIDE SEQUENCE [LARGE SCALE GENOMIC DNA]</scope>
    <source>
        <strain evidence="2 3">ERGS4:06</strain>
    </source>
</reference>
<keyword evidence="1" id="KW-0812">Transmembrane</keyword>
<proteinExistence type="predicted"/>
<keyword evidence="1" id="KW-0472">Membrane</keyword>
<feature type="transmembrane region" description="Helical" evidence="1">
    <location>
        <begin position="40"/>
        <end position="64"/>
    </location>
</feature>
<name>A0A0S2LXA6_9MICC</name>
<evidence type="ECO:0000313" key="3">
    <source>
        <dbReference type="Proteomes" id="UP000059574"/>
    </source>
</evidence>
<dbReference type="EMBL" id="CP013200">
    <property type="protein sequence ID" value="ALO66082.1"/>
    <property type="molecule type" value="Genomic_DNA"/>
</dbReference>
<dbReference type="Proteomes" id="UP000059574">
    <property type="component" value="Chromosome"/>
</dbReference>
<evidence type="ECO:0000256" key="1">
    <source>
        <dbReference type="SAM" id="Phobius"/>
    </source>
</evidence>
<keyword evidence="1" id="KW-1133">Transmembrane helix</keyword>
<evidence type="ECO:0000313" key="2">
    <source>
        <dbReference type="EMBL" id="ALO66082.1"/>
    </source>
</evidence>
<organism evidence="2 3">
    <name type="scientific">Arthrobacter alpinus</name>
    <dbReference type="NCBI Taxonomy" id="656366"/>
    <lineage>
        <taxon>Bacteria</taxon>
        <taxon>Bacillati</taxon>
        <taxon>Actinomycetota</taxon>
        <taxon>Actinomycetes</taxon>
        <taxon>Micrococcales</taxon>
        <taxon>Micrococcaceae</taxon>
        <taxon>Arthrobacter</taxon>
    </lineage>
</organism>
<gene>
    <name evidence="2" type="ORF">AS189_05705</name>
</gene>
<dbReference type="AlphaFoldDB" id="A0A0S2LXA6"/>